<name>A0A0E9PZN6_ANGAN</name>
<organism evidence="1">
    <name type="scientific">Anguilla anguilla</name>
    <name type="common">European freshwater eel</name>
    <name type="synonym">Muraena anguilla</name>
    <dbReference type="NCBI Taxonomy" id="7936"/>
    <lineage>
        <taxon>Eukaryota</taxon>
        <taxon>Metazoa</taxon>
        <taxon>Chordata</taxon>
        <taxon>Craniata</taxon>
        <taxon>Vertebrata</taxon>
        <taxon>Euteleostomi</taxon>
        <taxon>Actinopterygii</taxon>
        <taxon>Neopterygii</taxon>
        <taxon>Teleostei</taxon>
        <taxon>Anguilliformes</taxon>
        <taxon>Anguillidae</taxon>
        <taxon>Anguilla</taxon>
    </lineage>
</organism>
<reference evidence="1" key="2">
    <citation type="journal article" date="2015" name="Fish Shellfish Immunol.">
        <title>Early steps in the European eel (Anguilla anguilla)-Vibrio vulnificus interaction in the gills: Role of the RtxA13 toxin.</title>
        <authorList>
            <person name="Callol A."/>
            <person name="Pajuelo D."/>
            <person name="Ebbesson L."/>
            <person name="Teles M."/>
            <person name="MacKenzie S."/>
            <person name="Amaro C."/>
        </authorList>
    </citation>
    <scope>NUCLEOTIDE SEQUENCE</scope>
</reference>
<sequence>MKNNRIISEPVVSFMFTTCLSSTPNHCECNMQTLEGCESLQRKHYLVYKLLRGCALEYHLGHWCCSLEHDLT</sequence>
<dbReference type="AlphaFoldDB" id="A0A0E9PZN6"/>
<proteinExistence type="predicted"/>
<accession>A0A0E9PZN6</accession>
<dbReference type="EMBL" id="GBXM01099032">
    <property type="protein sequence ID" value="JAH09545.1"/>
    <property type="molecule type" value="Transcribed_RNA"/>
</dbReference>
<reference evidence="1" key="1">
    <citation type="submission" date="2014-11" db="EMBL/GenBank/DDBJ databases">
        <authorList>
            <person name="Amaro Gonzalez C."/>
        </authorList>
    </citation>
    <scope>NUCLEOTIDE SEQUENCE</scope>
</reference>
<protein>
    <submittedName>
        <fullName evidence="1">Uncharacterized protein</fullName>
    </submittedName>
</protein>
<dbReference type="EMBL" id="GBXM01096861">
    <property type="protein sequence ID" value="JAH11716.1"/>
    <property type="molecule type" value="Transcribed_RNA"/>
</dbReference>
<evidence type="ECO:0000313" key="1">
    <source>
        <dbReference type="EMBL" id="JAH09545.1"/>
    </source>
</evidence>